<dbReference type="GO" id="GO:0045719">
    <property type="term" value="P:negative regulation of glycogen biosynthetic process"/>
    <property type="evidence" value="ECO:0007669"/>
    <property type="project" value="TreeGrafter"/>
</dbReference>
<dbReference type="InterPro" id="IPR035965">
    <property type="entry name" value="PAS-like_dom_sf"/>
</dbReference>
<evidence type="ECO:0000259" key="5">
    <source>
        <dbReference type="PROSITE" id="PS50011"/>
    </source>
</evidence>
<dbReference type="Gene3D" id="1.10.510.10">
    <property type="entry name" value="Transferase(Phosphotransferase) domain 1"/>
    <property type="match status" value="1"/>
</dbReference>
<dbReference type="InterPro" id="IPR000719">
    <property type="entry name" value="Prot_kinase_dom"/>
</dbReference>
<dbReference type="Pfam" id="PF13426">
    <property type="entry name" value="PAS_9"/>
    <property type="match status" value="2"/>
</dbReference>
<dbReference type="Pfam" id="PF00069">
    <property type="entry name" value="Pkinase"/>
    <property type="match status" value="1"/>
</dbReference>
<dbReference type="SUPFAM" id="SSF55785">
    <property type="entry name" value="PYP-like sensor domain (PAS domain)"/>
    <property type="match status" value="2"/>
</dbReference>
<dbReference type="GO" id="GO:0035556">
    <property type="term" value="P:intracellular signal transduction"/>
    <property type="evidence" value="ECO:0007669"/>
    <property type="project" value="TreeGrafter"/>
</dbReference>
<feature type="compositionally biased region" description="Polar residues" evidence="4">
    <location>
        <begin position="534"/>
        <end position="547"/>
    </location>
</feature>
<dbReference type="NCBIfam" id="TIGR00229">
    <property type="entry name" value="sensory_box"/>
    <property type="match status" value="1"/>
</dbReference>
<feature type="region of interest" description="Disordered" evidence="4">
    <location>
        <begin position="514"/>
        <end position="547"/>
    </location>
</feature>
<proteinExistence type="predicted"/>
<feature type="binding site" evidence="3">
    <location>
        <position position="600"/>
    </location>
    <ligand>
        <name>ATP</name>
        <dbReference type="ChEBI" id="CHEBI:30616"/>
    </ligand>
</feature>
<dbReference type="InterPro" id="IPR008271">
    <property type="entry name" value="Ser/Thr_kinase_AS"/>
</dbReference>
<dbReference type="CDD" id="cd00130">
    <property type="entry name" value="PAS"/>
    <property type="match status" value="1"/>
</dbReference>
<evidence type="ECO:0000256" key="3">
    <source>
        <dbReference type="PROSITE-ProRule" id="PRU10141"/>
    </source>
</evidence>
<dbReference type="PROSITE" id="PS00108">
    <property type="entry name" value="PROTEIN_KINASE_ST"/>
    <property type="match status" value="1"/>
</dbReference>
<feature type="domain" description="Protein kinase" evidence="5">
    <location>
        <begin position="567"/>
        <end position="820"/>
    </location>
</feature>
<dbReference type="Gene3D" id="3.30.450.20">
    <property type="entry name" value="PAS domain"/>
    <property type="match status" value="2"/>
</dbReference>
<dbReference type="InterPro" id="IPR011009">
    <property type="entry name" value="Kinase-like_dom_sf"/>
</dbReference>
<dbReference type="EMBL" id="JARGDH010000004">
    <property type="protein sequence ID" value="KAL0269941.1"/>
    <property type="molecule type" value="Genomic_DNA"/>
</dbReference>
<keyword evidence="1 3" id="KW-0547">Nucleotide-binding</keyword>
<dbReference type="GO" id="GO:0005634">
    <property type="term" value="C:nucleus"/>
    <property type="evidence" value="ECO:0007669"/>
    <property type="project" value="TreeGrafter"/>
</dbReference>
<evidence type="ECO:0000256" key="1">
    <source>
        <dbReference type="ARBA" id="ARBA00022741"/>
    </source>
</evidence>
<dbReference type="FunFam" id="1.10.510.10:FF:000351">
    <property type="entry name" value="PAS domain-containing serine/threonine-protein kinase"/>
    <property type="match status" value="1"/>
</dbReference>
<gene>
    <name evidence="6" type="ORF">PYX00_007515</name>
</gene>
<dbReference type="GO" id="GO:0005524">
    <property type="term" value="F:ATP binding"/>
    <property type="evidence" value="ECO:0007669"/>
    <property type="project" value="UniProtKB-UniRule"/>
</dbReference>
<dbReference type="GO" id="GO:0004674">
    <property type="term" value="F:protein serine/threonine kinase activity"/>
    <property type="evidence" value="ECO:0007669"/>
    <property type="project" value="TreeGrafter"/>
</dbReference>
<dbReference type="PROSITE" id="PS00107">
    <property type="entry name" value="PROTEIN_KINASE_ATP"/>
    <property type="match status" value="1"/>
</dbReference>
<dbReference type="GO" id="GO:0005829">
    <property type="term" value="C:cytosol"/>
    <property type="evidence" value="ECO:0007669"/>
    <property type="project" value="TreeGrafter"/>
</dbReference>
<dbReference type="SMART" id="SM00220">
    <property type="entry name" value="S_TKc"/>
    <property type="match status" value="1"/>
</dbReference>
<evidence type="ECO:0000256" key="4">
    <source>
        <dbReference type="SAM" id="MobiDB-lite"/>
    </source>
</evidence>
<dbReference type="PANTHER" id="PTHR24346:SF51">
    <property type="entry name" value="PAS DOMAIN-CONTAINING SERINE_THREONINE-PROTEIN KINASE"/>
    <property type="match status" value="1"/>
</dbReference>
<dbReference type="AlphaFoldDB" id="A0AAW2HJF1"/>
<reference evidence="6" key="1">
    <citation type="journal article" date="2024" name="Gigascience">
        <title>Chromosome-level genome of the poultry shaft louse Menopon gallinae provides insight into the host-switching and adaptive evolution of parasitic lice.</title>
        <authorList>
            <person name="Xu Y."/>
            <person name="Ma L."/>
            <person name="Liu S."/>
            <person name="Liang Y."/>
            <person name="Liu Q."/>
            <person name="He Z."/>
            <person name="Tian L."/>
            <person name="Duan Y."/>
            <person name="Cai W."/>
            <person name="Li H."/>
            <person name="Song F."/>
        </authorList>
    </citation>
    <scope>NUCLEOTIDE SEQUENCE</scope>
    <source>
        <strain evidence="6">Cailab_2023a</strain>
    </source>
</reference>
<dbReference type="Gene3D" id="3.30.200.20">
    <property type="entry name" value="Phosphorylase Kinase, domain 1"/>
    <property type="match status" value="1"/>
</dbReference>
<comment type="caution">
    <text evidence="6">The sequence shown here is derived from an EMBL/GenBank/DDBJ whole genome shotgun (WGS) entry which is preliminary data.</text>
</comment>
<dbReference type="EMBL" id="JARGDH010000004">
    <property type="protein sequence ID" value="KAL0269940.1"/>
    <property type="molecule type" value="Genomic_DNA"/>
</dbReference>
<name>A0AAW2HJF1_9NEOP</name>
<dbReference type="SMART" id="SM00091">
    <property type="entry name" value="PAS"/>
    <property type="match status" value="2"/>
</dbReference>
<evidence type="ECO:0000256" key="2">
    <source>
        <dbReference type="ARBA" id="ARBA00022840"/>
    </source>
</evidence>
<evidence type="ECO:0000313" key="6">
    <source>
        <dbReference type="EMBL" id="KAL0269940.1"/>
    </source>
</evidence>
<dbReference type="PANTHER" id="PTHR24346">
    <property type="entry name" value="MAP/MICROTUBULE AFFINITY-REGULATING KINASE"/>
    <property type="match status" value="1"/>
</dbReference>
<sequence length="1069" mass="121695">MDFMNAEGPSFIPFNQLMRKSMNQSPVHLSSRDETWMLKENKLAFGQNGYNSTMHEGSLPFHSLKRAIFTIVLPCTQILVVNSAACKLLNYSSDELCSMKLQNLLQDHDKQKLSSMTDRLKESNKGYKKEKLLELVSKDGDIIPASIFFKKIDSPQRCLAIVEPIDRRTAVLTVDSNGKILTCDDEALAIFHCDAAGMIGSDIRSVIPSISLDLDGDSRREITYKQRLTGKNRSGVSFPLCLVVSRHSSQGVWQIVIWTFLNLSGLIILNNELRITNCNYQFTKFLFGATKDNVLNQKITKFIPKFCEDIKHLTRSYEGQTQAEMSECSWRSEGKKCRLSMANQCRKDRHASQSKYKSFGEVCPKSWRMSSHLTDRNRYHECTGNEFSPESNLNIRLSKSDYDIHLESESSYYTTEDKSISSHMSAVRGGCRDSKMYNSEELTRAKQKNVDYYFDYKQLGLKEGYFFGNGKHWDGNDIDIYYKVKIISFGDKLFYCVWISREPWEFNDANPSMPATVTGSSSVISTSVDDSTTRNSSCNDDNTRHSSVSLLSHNDEALTGGEYSEHYTNIEQIGKGAFGYVKTAFRHSDGLIVVTKFIKKHKINVQSWVYDTKWSMKIPLEISLLMNLKHPNIIEVLDVFHNDSFFQLVMKKHGAGMDLFEFIERKPNCDERLNSYIFRQIISAVEYLDSIGVLHRDIKDENVIINEKFEVKLIDFGSAAFKPCGKMFSIFYGTVEYCSPEVLQGNKYRGPELEIWALGVTLYVLIFGENPFYDVQETIKGEFSIPIPISSQLFDLLHKMLEKDVESRICIGRVASHPWITQHVDIQNYRFEEIVHCSEAEADPPRFVTEFSLTTTDQNLDGDADRTIASSNSFCSLQTTENTENFDENLPDLGSDFMVDDSMFKSSTPASSSKARGDMTKSAGALNRVCEGPANFKGPICDRCSCKSMGRKRFSLDINILKRLSSGSKCSESECDTRNTFSEKLELELISDMDEMKLASDENKSYMYDSDSYSLDRAVASRCRSVSRDTEESNQTAYPEFCETSDNDSCDGEQFFWDAENDKAREEYV</sequence>
<dbReference type="PROSITE" id="PS50011">
    <property type="entry name" value="PROTEIN_KINASE_DOM"/>
    <property type="match status" value="1"/>
</dbReference>
<organism evidence="6">
    <name type="scientific">Menopon gallinae</name>
    <name type="common">poultry shaft louse</name>
    <dbReference type="NCBI Taxonomy" id="328185"/>
    <lineage>
        <taxon>Eukaryota</taxon>
        <taxon>Metazoa</taxon>
        <taxon>Ecdysozoa</taxon>
        <taxon>Arthropoda</taxon>
        <taxon>Hexapoda</taxon>
        <taxon>Insecta</taxon>
        <taxon>Pterygota</taxon>
        <taxon>Neoptera</taxon>
        <taxon>Paraneoptera</taxon>
        <taxon>Psocodea</taxon>
        <taxon>Troctomorpha</taxon>
        <taxon>Phthiraptera</taxon>
        <taxon>Amblycera</taxon>
        <taxon>Menoponidae</taxon>
        <taxon>Menopon</taxon>
    </lineage>
</organism>
<dbReference type="InterPro" id="IPR017441">
    <property type="entry name" value="Protein_kinase_ATP_BS"/>
</dbReference>
<feature type="compositionally biased region" description="Low complexity" evidence="4">
    <location>
        <begin position="516"/>
        <end position="530"/>
    </location>
</feature>
<dbReference type="InterPro" id="IPR000014">
    <property type="entry name" value="PAS"/>
</dbReference>
<protein>
    <recommendedName>
        <fullName evidence="5">Protein kinase domain-containing protein</fullName>
    </recommendedName>
</protein>
<keyword evidence="2 3" id="KW-0067">ATP-binding</keyword>
<accession>A0AAW2HJF1</accession>
<dbReference type="SUPFAM" id="SSF56112">
    <property type="entry name" value="Protein kinase-like (PK-like)"/>
    <property type="match status" value="1"/>
</dbReference>